<dbReference type="PANTHER" id="PTHR22916:SF3">
    <property type="entry name" value="UDP-GLCNAC:BETAGAL BETA-1,3-N-ACETYLGLUCOSAMINYLTRANSFERASE-LIKE PROTEIN 1"/>
    <property type="match status" value="1"/>
</dbReference>
<accession>A0ABV6DKU2</accession>
<dbReference type="Gene3D" id="3.90.550.10">
    <property type="entry name" value="Spore Coat Polysaccharide Biosynthesis Protein SpsA, Chain A"/>
    <property type="match status" value="1"/>
</dbReference>
<feature type="domain" description="Glycosyltransferase 2-like" evidence="2">
    <location>
        <begin position="5"/>
        <end position="172"/>
    </location>
</feature>
<keyword evidence="4" id="KW-1185">Reference proteome</keyword>
<dbReference type="EMBL" id="JBHLWN010000048">
    <property type="protein sequence ID" value="MFC0213242.1"/>
    <property type="molecule type" value="Genomic_DNA"/>
</dbReference>
<evidence type="ECO:0000313" key="3">
    <source>
        <dbReference type="EMBL" id="MFC0213242.1"/>
    </source>
</evidence>
<comment type="caution">
    <text evidence="3">The sequence shown here is derived from an EMBL/GenBank/DDBJ whole genome shotgun (WGS) entry which is preliminary data.</text>
</comment>
<dbReference type="Proteomes" id="UP001589776">
    <property type="component" value="Unassembled WGS sequence"/>
</dbReference>
<gene>
    <name evidence="3" type="ORF">ACFFK0_12410</name>
</gene>
<evidence type="ECO:0000313" key="4">
    <source>
        <dbReference type="Proteomes" id="UP001589776"/>
    </source>
</evidence>
<dbReference type="RefSeq" id="WP_377470529.1">
    <property type="nucleotide sequence ID" value="NZ_JBHLWN010000048.1"/>
</dbReference>
<evidence type="ECO:0000256" key="1">
    <source>
        <dbReference type="ARBA" id="ARBA00006739"/>
    </source>
</evidence>
<sequence>MRVDILLSIYNGEKYLPELLNSLEAQTFTNWRLVVRDDGSNDASCLVIKNFKSKYPEKVLFIEEQSGCNMKPAKSFFFLLKYVEAEYVMFCDQDDVWLPQKIESTIEEMKVSDPDLPTLVHTDLTVVDEKLNIINESFWQYQNIHPQKKSLNQLLIQNNITGCTALINRKLLELVRTYNENMIMHDWWIGLMAAAFGEIKFINKSTILYRQHGKNDTGAKKYSLFYFFKQMRNINKSIASNKKIVNQGKAFISDYEDCLTNEQKELLNCVSSLFEMNRMNRLKGMIKQKLSKHGLIRTLGFYCIMMLSPKIRPLR</sequence>
<dbReference type="PANTHER" id="PTHR22916">
    <property type="entry name" value="GLYCOSYLTRANSFERASE"/>
    <property type="match status" value="1"/>
</dbReference>
<protein>
    <submittedName>
        <fullName evidence="3">Glycosyltransferase family 2 protein</fullName>
    </submittedName>
</protein>
<dbReference type="Pfam" id="PF00535">
    <property type="entry name" value="Glycos_transf_2"/>
    <property type="match status" value="1"/>
</dbReference>
<comment type="similarity">
    <text evidence="1">Belongs to the glycosyltransferase 2 family.</text>
</comment>
<dbReference type="CDD" id="cd04196">
    <property type="entry name" value="GT_2_like_d"/>
    <property type="match status" value="1"/>
</dbReference>
<dbReference type="SUPFAM" id="SSF53448">
    <property type="entry name" value="Nucleotide-diphospho-sugar transferases"/>
    <property type="match status" value="1"/>
</dbReference>
<evidence type="ECO:0000259" key="2">
    <source>
        <dbReference type="Pfam" id="PF00535"/>
    </source>
</evidence>
<reference evidence="3 4" key="1">
    <citation type="submission" date="2024-09" db="EMBL/GenBank/DDBJ databases">
        <authorList>
            <person name="Sun Q."/>
            <person name="Mori K."/>
        </authorList>
    </citation>
    <scope>NUCLEOTIDE SEQUENCE [LARGE SCALE GENOMIC DNA]</scope>
    <source>
        <strain evidence="3 4">CCM 7759</strain>
    </source>
</reference>
<dbReference type="InterPro" id="IPR001173">
    <property type="entry name" value="Glyco_trans_2-like"/>
</dbReference>
<organism evidence="3 4">
    <name type="scientific">Paenibacillus chartarius</name>
    <dbReference type="NCBI Taxonomy" id="747481"/>
    <lineage>
        <taxon>Bacteria</taxon>
        <taxon>Bacillati</taxon>
        <taxon>Bacillota</taxon>
        <taxon>Bacilli</taxon>
        <taxon>Bacillales</taxon>
        <taxon>Paenibacillaceae</taxon>
        <taxon>Paenibacillus</taxon>
    </lineage>
</organism>
<proteinExistence type="inferred from homology"/>
<dbReference type="InterPro" id="IPR029044">
    <property type="entry name" value="Nucleotide-diphossugar_trans"/>
</dbReference>
<name>A0ABV6DKU2_9BACL</name>